<keyword evidence="4" id="KW-1185">Reference proteome</keyword>
<organism evidence="3 4">
    <name type="scientific">Sulfurimonas lithotrophica</name>
    <dbReference type="NCBI Taxonomy" id="2590022"/>
    <lineage>
        <taxon>Bacteria</taxon>
        <taxon>Pseudomonadati</taxon>
        <taxon>Campylobacterota</taxon>
        <taxon>Epsilonproteobacteria</taxon>
        <taxon>Campylobacterales</taxon>
        <taxon>Sulfurimonadaceae</taxon>
        <taxon>Sulfurimonas</taxon>
    </lineage>
</organism>
<dbReference type="RefSeq" id="WP_152306966.1">
    <property type="nucleotide sequence ID" value="NZ_CP043617.1"/>
</dbReference>
<dbReference type="SUPFAM" id="SSF53187">
    <property type="entry name" value="Zn-dependent exopeptidases"/>
    <property type="match status" value="1"/>
</dbReference>
<name>A0A5P8NZZ6_9BACT</name>
<proteinExistence type="predicted"/>
<evidence type="ECO:0000313" key="4">
    <source>
        <dbReference type="Proteomes" id="UP000326944"/>
    </source>
</evidence>
<reference evidence="3 4" key="1">
    <citation type="submission" date="2019-09" db="EMBL/GenBank/DDBJ databases">
        <title>Sulfurimonas gotlandica sp. nov., a chemoautotrophic and psychrotolerant epsilonproteobacterium isolated from a pelagic redoxcline, and an emended description of the genus Sulfurimonas.</title>
        <authorList>
            <person name="Wang S."/>
            <person name="Jiang L."/>
            <person name="Shao S."/>
        </authorList>
    </citation>
    <scope>NUCLEOTIDE SEQUENCE [LARGE SCALE GENOMIC DNA]</scope>
    <source>
        <strain evidence="3 4">GYSZ_1</strain>
    </source>
</reference>
<dbReference type="Proteomes" id="UP000326944">
    <property type="component" value="Chromosome"/>
</dbReference>
<dbReference type="EMBL" id="CP043617">
    <property type="protein sequence ID" value="QFR49023.1"/>
    <property type="molecule type" value="Genomic_DNA"/>
</dbReference>
<evidence type="ECO:0008006" key="5">
    <source>
        <dbReference type="Google" id="ProtNLM"/>
    </source>
</evidence>
<gene>
    <name evidence="3" type="ORF">FJR48_04500</name>
</gene>
<dbReference type="KEGG" id="sulg:FJR48_04500"/>
<protein>
    <recommendedName>
        <fullName evidence="5">Succinylglutamate desuccinylase/aspartoacylase</fullName>
    </recommendedName>
</protein>
<evidence type="ECO:0000259" key="1">
    <source>
        <dbReference type="Pfam" id="PF17033"/>
    </source>
</evidence>
<accession>A0A5P8NZZ6</accession>
<dbReference type="AlphaFoldDB" id="A0A5P8NZZ6"/>
<dbReference type="InterPro" id="IPR033397">
    <property type="entry name" value="Metallo_peptidase_C"/>
</dbReference>
<dbReference type="Pfam" id="PF17033">
    <property type="entry name" value="Peptidase_M99"/>
    <property type="match status" value="1"/>
</dbReference>
<evidence type="ECO:0000259" key="2">
    <source>
        <dbReference type="Pfam" id="PF17129"/>
    </source>
</evidence>
<dbReference type="Pfam" id="PF17129">
    <property type="entry name" value="Peptidase_M99_C"/>
    <property type="match status" value="1"/>
</dbReference>
<sequence length="428" mass="48968">MIKSFFLLLISFSLSFSNIQLIKKENNDSNTTLLVIGGIHGDEPGGYFAASLLATEYDIKSGNLWIVPNLNKKSIQKNTRGINGDMNRKFASLNNNDKDLKIIKEIKNIILSKNVSLVLNLHDGHGFYRKENKSKIFNPNAWGQTCVIDQCTLSPNQPFGNLNDIALTIKNRMNKSLIQSHHSFDVRNTKTKFEDEAMQLSLTYFSVTNNKPAFAIETSKNLSSLSQKVFYQLTAIEEFMKIMGITYTRNFKLDTKDISKLLENNGNLKINDNISLNLTNIKKYLSYFPLKSKDNVLEFSHPLGSFEKINDKYIIYIGNKIITTLNSQYFELGSDCPKYFKVKVDKDIGIFENTSEISVIDDFRILTDSSIRVNVIGYKSKNSKSESGIDIAHEAIVKRFSIDKDEKVFRVEYYKNNKFCSMQMVHFR</sequence>
<dbReference type="OrthoDB" id="10830at2"/>
<feature type="domain" description="D,L-carboxypeptidase peptidase" evidence="1">
    <location>
        <begin position="22"/>
        <end position="262"/>
    </location>
</feature>
<dbReference type="InterPro" id="IPR031489">
    <property type="entry name" value="Peptidase_M99"/>
</dbReference>
<evidence type="ECO:0000313" key="3">
    <source>
        <dbReference type="EMBL" id="QFR49023.1"/>
    </source>
</evidence>
<dbReference type="Gene3D" id="3.40.630.10">
    <property type="entry name" value="Zn peptidases"/>
    <property type="match status" value="1"/>
</dbReference>
<feature type="domain" description="Metallo-carboxypeptidase C-terminal" evidence="2">
    <location>
        <begin position="340"/>
        <end position="427"/>
    </location>
</feature>